<comment type="caution">
    <text evidence="4">The sequence shown here is derived from an EMBL/GenBank/DDBJ whole genome shotgun (WGS) entry which is preliminary data.</text>
</comment>
<evidence type="ECO:0000313" key="4">
    <source>
        <dbReference type="EMBL" id="RJT78270.1"/>
    </source>
</evidence>
<dbReference type="PANTHER" id="PTHR23028">
    <property type="entry name" value="ACETYLTRANSFERASE"/>
    <property type="match status" value="1"/>
</dbReference>
<reference evidence="4 5" key="1">
    <citation type="submission" date="2018-09" db="EMBL/GenBank/DDBJ databases">
        <title>Novel species of Arthrobacter.</title>
        <authorList>
            <person name="Liu Q."/>
            <person name="Xin Y.-H."/>
        </authorList>
    </citation>
    <scope>NUCLEOTIDE SEQUENCE [LARGE SCALE GENOMIC DNA]</scope>
    <source>
        <strain evidence="4 5">Hz2</strain>
    </source>
</reference>
<accession>A0A3A5LZP0</accession>
<feature type="domain" description="Acyltransferase 3" evidence="2">
    <location>
        <begin position="26"/>
        <end position="356"/>
    </location>
</feature>
<feature type="transmembrane region" description="Helical" evidence="1">
    <location>
        <begin position="376"/>
        <end position="394"/>
    </location>
</feature>
<evidence type="ECO:0000259" key="2">
    <source>
        <dbReference type="Pfam" id="PF01757"/>
    </source>
</evidence>
<dbReference type="InterPro" id="IPR002656">
    <property type="entry name" value="Acyl_transf_3_dom"/>
</dbReference>
<dbReference type="Pfam" id="PF19040">
    <property type="entry name" value="SGNH"/>
    <property type="match status" value="1"/>
</dbReference>
<dbReference type="GO" id="GO:0009103">
    <property type="term" value="P:lipopolysaccharide biosynthetic process"/>
    <property type="evidence" value="ECO:0007669"/>
    <property type="project" value="TreeGrafter"/>
</dbReference>
<keyword evidence="4" id="KW-0808">Transferase</keyword>
<dbReference type="Proteomes" id="UP000272560">
    <property type="component" value="Unassembled WGS sequence"/>
</dbReference>
<dbReference type="OrthoDB" id="3404679at2"/>
<dbReference type="EMBL" id="QZVT01000006">
    <property type="protein sequence ID" value="RJT78270.1"/>
    <property type="molecule type" value="Genomic_DNA"/>
</dbReference>
<keyword evidence="1" id="KW-1133">Transmembrane helix</keyword>
<dbReference type="Pfam" id="PF01757">
    <property type="entry name" value="Acyl_transf_3"/>
    <property type="match status" value="1"/>
</dbReference>
<evidence type="ECO:0000313" key="5">
    <source>
        <dbReference type="Proteomes" id="UP000272560"/>
    </source>
</evidence>
<keyword evidence="1" id="KW-0472">Membrane</keyword>
<keyword evidence="4" id="KW-0012">Acyltransferase</keyword>
<protein>
    <submittedName>
        <fullName evidence="4">Acyltransferase</fullName>
    </submittedName>
</protein>
<feature type="transmembrane region" description="Helical" evidence="1">
    <location>
        <begin position="90"/>
        <end position="109"/>
    </location>
</feature>
<feature type="transmembrane region" description="Helical" evidence="1">
    <location>
        <begin position="244"/>
        <end position="264"/>
    </location>
</feature>
<proteinExistence type="predicted"/>
<feature type="transmembrane region" description="Helical" evidence="1">
    <location>
        <begin position="270"/>
        <end position="291"/>
    </location>
</feature>
<evidence type="ECO:0000259" key="3">
    <source>
        <dbReference type="Pfam" id="PF19040"/>
    </source>
</evidence>
<dbReference type="GO" id="GO:0016747">
    <property type="term" value="F:acyltransferase activity, transferring groups other than amino-acyl groups"/>
    <property type="evidence" value="ECO:0007669"/>
    <property type="project" value="InterPro"/>
</dbReference>
<name>A0A3A5LZP0_9MICC</name>
<gene>
    <name evidence="4" type="ORF">D6T63_12105</name>
</gene>
<keyword evidence="1" id="KW-0812">Transmembrane</keyword>
<feature type="transmembrane region" description="Helical" evidence="1">
    <location>
        <begin position="337"/>
        <end position="355"/>
    </location>
</feature>
<organism evidence="4 5">
    <name type="scientific">Arthrobacter cheniae</name>
    <dbReference type="NCBI Taxonomy" id="1258888"/>
    <lineage>
        <taxon>Bacteria</taxon>
        <taxon>Bacillati</taxon>
        <taxon>Actinomycetota</taxon>
        <taxon>Actinomycetes</taxon>
        <taxon>Micrococcales</taxon>
        <taxon>Micrococcaceae</taxon>
        <taxon>Arthrobacter</taxon>
    </lineage>
</organism>
<feature type="transmembrane region" description="Helical" evidence="1">
    <location>
        <begin position="185"/>
        <end position="206"/>
    </location>
</feature>
<feature type="transmembrane region" description="Helical" evidence="1">
    <location>
        <begin position="51"/>
        <end position="69"/>
    </location>
</feature>
<sequence length="686" mass="75467">MAVVESSRVVAPRSGVIAADRGFRPEVQGLRALAVLMVVTYHVWFGRVSGGVDVFLLISAFLLALSFLRKVESGKPLDLARHWLHQFKRLLPAVVVVILATLGATYLLVPQSRWQDIIEQAWASLFYAQNWILASNAVDYYADDHSLASPLQHFWSLSVQGQVFILWPLLFLASALLARRFQLKFRGVVLLVFGALFMGSLSFSVWETSTNQAYAYFDTRARLWEFAVGTLLALALPFIRLPRFLKVVAGWVGLAAMLSGGFLLDVQGQFPGYVALWPLLAAALVIIAGQTASPFGVDRFLSSKPLVRVGDLSYALYLWHWPVLVLALIWQDRASPGLVGGLIVIAVSLVLAYLTMRFVERPMRALAWADRRRRRAVIVLAVCVALVAAPLTGWQRGLQIEAEQIASQVDRNNPGASIFEVGYVDQADTDAPLIPAVSSASRDYANILTPCIDRFSTDAPSLQGLGCSVIVDQEDPVRTIVAVGNSHVQQWLAAMKPLAEQNNWALVALIKGGCQYVGYVEQVSEDCNERNAQATDYILDIDPDLVFTTGTYSIPEPPYELLAGGFTQGAMALMAQGVPMVAIRDNPRFDRNMMECVEEHGESAEECNVPEDEIRDMSEVSPIEQLAAATPGLATMDLNEYICSGGTCPSVIGNVRVYLDDNHLTATYAQTLSPYFYEQLIAATEW</sequence>
<dbReference type="GO" id="GO:0016020">
    <property type="term" value="C:membrane"/>
    <property type="evidence" value="ECO:0007669"/>
    <property type="project" value="TreeGrafter"/>
</dbReference>
<dbReference type="InterPro" id="IPR050879">
    <property type="entry name" value="Acyltransferase_3"/>
</dbReference>
<feature type="transmembrane region" description="Helical" evidence="1">
    <location>
        <begin position="312"/>
        <end position="331"/>
    </location>
</feature>
<evidence type="ECO:0000256" key="1">
    <source>
        <dbReference type="SAM" id="Phobius"/>
    </source>
</evidence>
<feature type="domain" description="SGNH" evidence="3">
    <location>
        <begin position="476"/>
        <end position="677"/>
    </location>
</feature>
<keyword evidence="5" id="KW-1185">Reference proteome</keyword>
<dbReference type="AlphaFoldDB" id="A0A3A5LZP0"/>
<dbReference type="InterPro" id="IPR043968">
    <property type="entry name" value="SGNH"/>
</dbReference>
<feature type="transmembrane region" description="Helical" evidence="1">
    <location>
        <begin position="221"/>
        <end position="239"/>
    </location>
</feature>
<dbReference type="PANTHER" id="PTHR23028:SF53">
    <property type="entry name" value="ACYL_TRANSF_3 DOMAIN-CONTAINING PROTEIN"/>
    <property type="match status" value="1"/>
</dbReference>
<feature type="transmembrane region" description="Helical" evidence="1">
    <location>
        <begin position="159"/>
        <end position="178"/>
    </location>
</feature>